<keyword evidence="5" id="KW-0349">Heme</keyword>
<dbReference type="Gene3D" id="6.10.250.780">
    <property type="match status" value="1"/>
</dbReference>
<dbReference type="CTD" id="6753739"/>
<sequence>MAGYYDSESKYGFINYALELLVVRKYGQETWNEIKKKAEVDIEKHFLLRMIYDDQVTFDLVNVACDVLGLSQNEILEQFGAMFFKFCQESNYDKILQVLGGSLKDFLCNLDALHDHLGTIYPGMRAPSFRCVERSSDGALVLYYYSYRIGLEHIVIGIVKAVAKKLHNCQVDVVIEKTRNETGDHVEFAIHMKPTEISKLDKRKSIMSLIGTPNDLDAAAMSEDMLIGSSTFCKAFPFHIMFDRDLNIQQAGTSVARVIPHMLNQQFKFSHLFDLVRPQMEFNFDSVLSHINTVFVLKTHDGFLDVSQLKSSSEIFRANNQSVLRLKGQMLYIKESDVMLFLCSPSVGNLDDLQGRGLYLSDIPIHDATRDLILLSEQFKAEYELTQKLEVLTDELQNTYRKLEEEKRRTDQLLYSILPPSVAKELRQGGTVEAKKFDAVTILFSGIVGFQKICQDSEPMVIVKLLNDIYTAFDDNIRNDVYKVETVGDMYMIVGGLPKRSNTHAKSVALMALDMIQLTQRIKVNDQPVKITIGIHSGEIVAGVVGKKLPRYCLFGNTVNITSRTQTTGAEGKINLTEVTHKLLLQPQCQDSSFCFTQREDLVRMKGRKEPMKCYFLERHNKNKAVHLIMRNSSANRSFLFKPRESESSPQFTPPSHGTPPLTLPMECPFKTEKLLQSVVNKLI</sequence>
<keyword evidence="4" id="KW-0963">Cytoplasm</keyword>
<evidence type="ECO:0000256" key="5">
    <source>
        <dbReference type="ARBA" id="ARBA00022617"/>
    </source>
</evidence>
<dbReference type="eggNOG" id="KOG4171">
    <property type="taxonomic scope" value="Eukaryota"/>
</dbReference>
<dbReference type="FunCoup" id="B3RYQ6">
    <property type="interactions" value="788"/>
</dbReference>
<dbReference type="GO" id="GO:0070482">
    <property type="term" value="P:response to oxygen levels"/>
    <property type="evidence" value="ECO:0000318"/>
    <property type="project" value="GO_Central"/>
</dbReference>
<dbReference type="GO" id="GO:0019934">
    <property type="term" value="P:cGMP-mediated signaling"/>
    <property type="evidence" value="ECO:0000318"/>
    <property type="project" value="GO_Central"/>
</dbReference>
<dbReference type="GO" id="GO:0046872">
    <property type="term" value="F:metal ion binding"/>
    <property type="evidence" value="ECO:0007669"/>
    <property type="project" value="UniProtKB-KW"/>
</dbReference>
<dbReference type="InterPro" id="IPR011645">
    <property type="entry name" value="HNOB_dom_associated"/>
</dbReference>
<dbReference type="FunFam" id="3.30.450.260:FF:000001">
    <property type="entry name" value="guanylate cyclase soluble subunit beta-1 isoform X1"/>
    <property type="match status" value="1"/>
</dbReference>
<keyword evidence="8" id="KW-0408">Iron</keyword>
<keyword evidence="16" id="KW-0175">Coiled coil</keyword>
<dbReference type="InterPro" id="IPR038158">
    <property type="entry name" value="H-NOX_domain_sf"/>
</dbReference>
<dbReference type="InterPro" id="IPR011644">
    <property type="entry name" value="Heme_NO-bd"/>
</dbReference>
<evidence type="ECO:0000256" key="14">
    <source>
        <dbReference type="ARBA" id="ARBA00041698"/>
    </source>
</evidence>
<evidence type="ECO:0000256" key="16">
    <source>
        <dbReference type="SAM" id="Coils"/>
    </source>
</evidence>
<dbReference type="EC" id="4.6.1.2" evidence="3"/>
<dbReference type="InterPro" id="IPR001054">
    <property type="entry name" value="A/G_cyclase"/>
</dbReference>
<evidence type="ECO:0000256" key="2">
    <source>
        <dbReference type="ARBA" id="ARBA00004496"/>
    </source>
</evidence>
<dbReference type="Proteomes" id="UP000009022">
    <property type="component" value="Unassembled WGS sequence"/>
</dbReference>
<evidence type="ECO:0000313" key="19">
    <source>
        <dbReference type="EMBL" id="EDV24636.1"/>
    </source>
</evidence>
<keyword evidence="20" id="KW-1185">Reference proteome</keyword>
<dbReference type="PhylomeDB" id="B3RYQ6"/>
<dbReference type="Gene3D" id="3.30.70.1230">
    <property type="entry name" value="Nucleotide cyclase"/>
    <property type="match status" value="1"/>
</dbReference>
<evidence type="ECO:0000256" key="1">
    <source>
        <dbReference type="ARBA" id="ARBA00001971"/>
    </source>
</evidence>
<dbReference type="CDD" id="cd07302">
    <property type="entry name" value="CHD"/>
    <property type="match status" value="1"/>
</dbReference>
<dbReference type="InParanoid" id="B3RYQ6"/>
<evidence type="ECO:0000256" key="9">
    <source>
        <dbReference type="ARBA" id="ARBA00023134"/>
    </source>
</evidence>
<dbReference type="HOGENOM" id="CLU_011614_4_0_1"/>
<evidence type="ECO:0000259" key="18">
    <source>
        <dbReference type="PROSITE" id="PS50125"/>
    </source>
</evidence>
<evidence type="ECO:0000256" key="8">
    <source>
        <dbReference type="ARBA" id="ARBA00023004"/>
    </source>
</evidence>
<evidence type="ECO:0000256" key="3">
    <source>
        <dbReference type="ARBA" id="ARBA00012202"/>
    </source>
</evidence>
<organism evidence="19 20">
    <name type="scientific">Trichoplax adhaerens</name>
    <name type="common">Trichoplax reptans</name>
    <dbReference type="NCBI Taxonomy" id="10228"/>
    <lineage>
        <taxon>Eukaryota</taxon>
        <taxon>Metazoa</taxon>
        <taxon>Placozoa</taxon>
        <taxon>Uniplacotomia</taxon>
        <taxon>Trichoplacea</taxon>
        <taxon>Trichoplacidae</taxon>
        <taxon>Trichoplax</taxon>
    </lineage>
</organism>
<dbReference type="KEGG" id="tad:TRIADDRAFT_56641"/>
<dbReference type="SUPFAM" id="SSF55073">
    <property type="entry name" value="Nucleotide cyclase"/>
    <property type="match status" value="1"/>
</dbReference>
<dbReference type="GO" id="GO:0008074">
    <property type="term" value="C:guanylate cyclase complex, soluble"/>
    <property type="evidence" value="ECO:0000318"/>
    <property type="project" value="GO_Central"/>
</dbReference>
<dbReference type="PANTHER" id="PTHR45655">
    <property type="entry name" value="GUANYLATE CYCLASE SOLUBLE SUBUNIT BETA-2"/>
    <property type="match status" value="1"/>
</dbReference>
<dbReference type="Gene3D" id="3.30.450.260">
    <property type="entry name" value="Haem NO binding associated domain"/>
    <property type="match status" value="1"/>
</dbReference>
<keyword evidence="7" id="KW-0547">Nucleotide-binding</keyword>
<dbReference type="InterPro" id="IPR029787">
    <property type="entry name" value="Nucleotide_cyclase"/>
</dbReference>
<dbReference type="GO" id="GO:0005525">
    <property type="term" value="F:GTP binding"/>
    <property type="evidence" value="ECO:0007669"/>
    <property type="project" value="UniProtKB-KW"/>
</dbReference>
<keyword evidence="10" id="KW-0456">Lyase</keyword>
<dbReference type="SMART" id="SM00044">
    <property type="entry name" value="CYCc"/>
    <property type="match status" value="1"/>
</dbReference>
<dbReference type="PROSITE" id="PS50125">
    <property type="entry name" value="GUANYLATE_CYCLASE_2"/>
    <property type="match status" value="1"/>
</dbReference>
<dbReference type="InterPro" id="IPR042463">
    <property type="entry name" value="HNOB_dom_associated_sf"/>
</dbReference>
<reference evidence="19 20" key="1">
    <citation type="journal article" date="2008" name="Nature">
        <title>The Trichoplax genome and the nature of placozoans.</title>
        <authorList>
            <person name="Srivastava M."/>
            <person name="Begovic E."/>
            <person name="Chapman J."/>
            <person name="Putnam N.H."/>
            <person name="Hellsten U."/>
            <person name="Kawashima T."/>
            <person name="Kuo A."/>
            <person name="Mitros T."/>
            <person name="Salamov A."/>
            <person name="Carpenter M.L."/>
            <person name="Signorovitch A.Y."/>
            <person name="Moreno M.A."/>
            <person name="Kamm K."/>
            <person name="Grimwood J."/>
            <person name="Schmutz J."/>
            <person name="Shapiro H."/>
            <person name="Grigoriev I.V."/>
            <person name="Buss L.W."/>
            <person name="Schierwater B."/>
            <person name="Dellaporta S.L."/>
            <person name="Rokhsar D.S."/>
        </authorList>
    </citation>
    <scope>NUCLEOTIDE SEQUENCE [LARGE SCALE GENOMIC DNA]</scope>
    <source>
        <strain evidence="19 20">Grell-BS-1999</strain>
    </source>
</reference>
<keyword evidence="11" id="KW-0141">cGMP biosynthesis</keyword>
<keyword evidence="9" id="KW-0342">GTP-binding</keyword>
<evidence type="ECO:0000256" key="17">
    <source>
        <dbReference type="SAM" id="MobiDB-lite"/>
    </source>
</evidence>
<accession>B3RYQ6</accession>
<dbReference type="OMA" id="SHARCIG"/>
<dbReference type="Pfam" id="PF07700">
    <property type="entry name" value="HNOB"/>
    <property type="match status" value="1"/>
</dbReference>
<feature type="region of interest" description="Disordered" evidence="17">
    <location>
        <begin position="643"/>
        <end position="662"/>
    </location>
</feature>
<feature type="coiled-coil region" evidence="16">
    <location>
        <begin position="386"/>
        <end position="413"/>
    </location>
</feature>
<keyword evidence="6" id="KW-0479">Metal-binding</keyword>
<comment type="function">
    <text evidence="12">Mediates responses to nitric oxide (NO) by catalyzing the biosynthesis of the signaling molecule cGMP.</text>
</comment>
<evidence type="ECO:0000256" key="4">
    <source>
        <dbReference type="ARBA" id="ARBA00022490"/>
    </source>
</evidence>
<dbReference type="AlphaFoldDB" id="B3RYQ6"/>
<dbReference type="OrthoDB" id="6127067at2759"/>
<name>B3RYQ6_TRIAD</name>
<evidence type="ECO:0000256" key="6">
    <source>
        <dbReference type="ARBA" id="ARBA00022723"/>
    </source>
</evidence>
<evidence type="ECO:0000313" key="20">
    <source>
        <dbReference type="Proteomes" id="UP000009022"/>
    </source>
</evidence>
<gene>
    <name evidence="19" type="ORF">TRIADDRAFT_56641</name>
</gene>
<evidence type="ECO:0000256" key="15">
    <source>
        <dbReference type="ARBA" id="ARBA00043208"/>
    </source>
</evidence>
<dbReference type="PANTHER" id="PTHR45655:SF2">
    <property type="entry name" value="GUANYLATE CYCLASE SOLUBLE SUBUNIT BETA-1"/>
    <property type="match status" value="1"/>
</dbReference>
<dbReference type="Pfam" id="PF00211">
    <property type="entry name" value="Guanylate_cyc"/>
    <property type="match status" value="1"/>
</dbReference>
<proteinExistence type="predicted"/>
<comment type="cofactor">
    <cofactor evidence="1">
        <name>heme</name>
        <dbReference type="ChEBI" id="CHEBI:30413"/>
    </cofactor>
</comment>
<comment type="subcellular location">
    <subcellularLocation>
        <location evidence="2">Cytoplasm</location>
    </subcellularLocation>
</comment>
<evidence type="ECO:0000256" key="10">
    <source>
        <dbReference type="ARBA" id="ARBA00023239"/>
    </source>
</evidence>
<evidence type="ECO:0000256" key="11">
    <source>
        <dbReference type="ARBA" id="ARBA00023293"/>
    </source>
</evidence>
<dbReference type="Gene3D" id="3.90.1520.10">
    <property type="entry name" value="H-NOX domain"/>
    <property type="match status" value="1"/>
</dbReference>
<dbReference type="GO" id="GO:0020037">
    <property type="term" value="F:heme binding"/>
    <property type="evidence" value="ECO:0007669"/>
    <property type="project" value="InterPro"/>
</dbReference>
<evidence type="ECO:0000256" key="12">
    <source>
        <dbReference type="ARBA" id="ARBA00037442"/>
    </source>
</evidence>
<dbReference type="GeneID" id="6753739"/>
<evidence type="ECO:0000256" key="13">
    <source>
        <dbReference type="ARBA" id="ARBA00039698"/>
    </source>
</evidence>
<dbReference type="FunFam" id="3.30.70.1230:FF:000094">
    <property type="entry name" value="Guanylate cyclase soluble subunit beta-1"/>
    <property type="match status" value="1"/>
</dbReference>
<dbReference type="GO" id="GO:0004383">
    <property type="term" value="F:guanylate cyclase activity"/>
    <property type="evidence" value="ECO:0000318"/>
    <property type="project" value="GO_Central"/>
</dbReference>
<dbReference type="SUPFAM" id="SSF111126">
    <property type="entry name" value="Ligand-binding domain in the NO signalling and Golgi transport"/>
    <property type="match status" value="1"/>
</dbReference>
<dbReference type="STRING" id="10228.B3RYQ6"/>
<dbReference type="InterPro" id="IPR024096">
    <property type="entry name" value="NO_sig/Golgi_transp_ligand-bd"/>
</dbReference>
<evidence type="ECO:0000256" key="7">
    <source>
        <dbReference type="ARBA" id="ARBA00022741"/>
    </source>
</evidence>
<protein>
    <recommendedName>
        <fullName evidence="13">Guanylate cyclase soluble subunit beta-1</fullName>
        <ecNumber evidence="3">4.6.1.2</ecNumber>
    </recommendedName>
    <alternativeName>
        <fullName evidence="14">Guanylate cyclase soluble subunit beta-3</fullName>
    </alternativeName>
    <alternativeName>
        <fullName evidence="15">Soluble guanylate cyclase small subunit</fullName>
    </alternativeName>
</protein>
<feature type="domain" description="Guanylate cyclase" evidence="18">
    <location>
        <begin position="441"/>
        <end position="566"/>
    </location>
</feature>
<dbReference type="Pfam" id="PF07701">
    <property type="entry name" value="HNOBA"/>
    <property type="match status" value="1"/>
</dbReference>
<dbReference type="EMBL" id="DS985245">
    <property type="protein sequence ID" value="EDV24636.1"/>
    <property type="molecule type" value="Genomic_DNA"/>
</dbReference>
<dbReference type="RefSeq" id="XP_002112526.1">
    <property type="nucleotide sequence ID" value="XM_002112490.1"/>
</dbReference>
<dbReference type="GO" id="GO:0006182">
    <property type="term" value="P:cGMP biosynthetic process"/>
    <property type="evidence" value="ECO:0000318"/>
    <property type="project" value="GO_Central"/>
</dbReference>
<dbReference type="FunFam" id="3.90.1520.10:FF:000001">
    <property type="entry name" value="Guanylate cyclase soluble subunit beta-1"/>
    <property type="match status" value="1"/>
</dbReference>